<evidence type="ECO:0000313" key="1">
    <source>
        <dbReference type="EMBL" id="QHT60646.1"/>
    </source>
</evidence>
<dbReference type="KEGG" id="plyc:GXP70_12315"/>
<organism evidence="1 2">
    <name type="scientific">Paenibacillus lycopersici</name>
    <dbReference type="NCBI Taxonomy" id="2704462"/>
    <lineage>
        <taxon>Bacteria</taxon>
        <taxon>Bacillati</taxon>
        <taxon>Bacillota</taxon>
        <taxon>Bacilli</taxon>
        <taxon>Bacillales</taxon>
        <taxon>Paenibacillaceae</taxon>
        <taxon>Paenibacillus</taxon>
    </lineage>
</organism>
<dbReference type="RefSeq" id="WP_162357031.1">
    <property type="nucleotide sequence ID" value="NZ_CP048209.1"/>
</dbReference>
<dbReference type="EMBL" id="CP048209">
    <property type="protein sequence ID" value="QHT60646.1"/>
    <property type="molecule type" value="Genomic_DNA"/>
</dbReference>
<sequence>MAEPRYDEFGVPLMQSGVSDAIWELRKTDPAAFKVRVREYFAVAYPSFTVEAATVNEREKIIWLKDERRTLLAKRRNDL</sequence>
<evidence type="ECO:0000313" key="2">
    <source>
        <dbReference type="Proteomes" id="UP000476064"/>
    </source>
</evidence>
<reference evidence="1 2" key="1">
    <citation type="submission" date="2020-01" db="EMBL/GenBank/DDBJ databases">
        <title>Paenibacillus sp. nov., isolated from tomato rhizosphere.</title>
        <authorList>
            <person name="Weon H.-Y."/>
            <person name="Lee S.A."/>
        </authorList>
    </citation>
    <scope>NUCLEOTIDE SEQUENCE [LARGE SCALE GENOMIC DNA]</scope>
    <source>
        <strain evidence="1 2">12200R-189</strain>
    </source>
</reference>
<dbReference type="AlphaFoldDB" id="A0A6C0FU21"/>
<accession>A0A6C0FU21</accession>
<protein>
    <submittedName>
        <fullName evidence="1">Uncharacterized protein</fullName>
    </submittedName>
</protein>
<keyword evidence="2" id="KW-1185">Reference proteome</keyword>
<name>A0A6C0FU21_9BACL</name>
<dbReference type="Proteomes" id="UP000476064">
    <property type="component" value="Chromosome"/>
</dbReference>
<proteinExistence type="predicted"/>
<gene>
    <name evidence="1" type="ORF">GXP70_12315</name>
</gene>